<proteinExistence type="predicted"/>
<dbReference type="Proteomes" id="UP000000305">
    <property type="component" value="Unassembled WGS sequence"/>
</dbReference>
<name>E9HB36_DAPPU</name>
<keyword evidence="3" id="KW-1185">Reference proteome</keyword>
<dbReference type="EMBL" id="GL732614">
    <property type="protein sequence ID" value="EFX71016.1"/>
    <property type="molecule type" value="Genomic_DNA"/>
</dbReference>
<reference evidence="2 3" key="1">
    <citation type="journal article" date="2011" name="Science">
        <title>The ecoresponsive genome of Daphnia pulex.</title>
        <authorList>
            <person name="Colbourne J.K."/>
            <person name="Pfrender M.E."/>
            <person name="Gilbert D."/>
            <person name="Thomas W.K."/>
            <person name="Tucker A."/>
            <person name="Oakley T.H."/>
            <person name="Tokishita S."/>
            <person name="Aerts A."/>
            <person name="Arnold G.J."/>
            <person name="Basu M.K."/>
            <person name="Bauer D.J."/>
            <person name="Caceres C.E."/>
            <person name="Carmel L."/>
            <person name="Casola C."/>
            <person name="Choi J.H."/>
            <person name="Detter J.C."/>
            <person name="Dong Q."/>
            <person name="Dusheyko S."/>
            <person name="Eads B.D."/>
            <person name="Frohlich T."/>
            <person name="Geiler-Samerotte K.A."/>
            <person name="Gerlach D."/>
            <person name="Hatcher P."/>
            <person name="Jogdeo S."/>
            <person name="Krijgsveld J."/>
            <person name="Kriventseva E.V."/>
            <person name="Kultz D."/>
            <person name="Laforsch C."/>
            <person name="Lindquist E."/>
            <person name="Lopez J."/>
            <person name="Manak J.R."/>
            <person name="Muller J."/>
            <person name="Pangilinan J."/>
            <person name="Patwardhan R.P."/>
            <person name="Pitluck S."/>
            <person name="Pritham E.J."/>
            <person name="Rechtsteiner A."/>
            <person name="Rho M."/>
            <person name="Rogozin I.B."/>
            <person name="Sakarya O."/>
            <person name="Salamov A."/>
            <person name="Schaack S."/>
            <person name="Shapiro H."/>
            <person name="Shiga Y."/>
            <person name="Skalitzky C."/>
            <person name="Smith Z."/>
            <person name="Souvorov A."/>
            <person name="Sung W."/>
            <person name="Tang Z."/>
            <person name="Tsuchiya D."/>
            <person name="Tu H."/>
            <person name="Vos H."/>
            <person name="Wang M."/>
            <person name="Wolf Y.I."/>
            <person name="Yamagata H."/>
            <person name="Yamada T."/>
            <person name="Ye Y."/>
            <person name="Shaw J.R."/>
            <person name="Andrews J."/>
            <person name="Crease T.J."/>
            <person name="Tang H."/>
            <person name="Lucas S.M."/>
            <person name="Robertson H.M."/>
            <person name="Bork P."/>
            <person name="Koonin E.V."/>
            <person name="Zdobnov E.M."/>
            <person name="Grigoriev I.V."/>
            <person name="Lynch M."/>
            <person name="Boore J.L."/>
        </authorList>
    </citation>
    <scope>NUCLEOTIDE SEQUENCE [LARGE SCALE GENOMIC DNA]</scope>
</reference>
<evidence type="ECO:0000313" key="3">
    <source>
        <dbReference type="Proteomes" id="UP000000305"/>
    </source>
</evidence>
<dbReference type="KEGG" id="dpx:DAPPUDRAFT_112168"/>
<sequence>MWTLSTLAQRLKFSTRTSGETQTSIIIELTRCPSSTTPECEIAESTEFTARIVRERKAKAINGSGEHPLPHSSPMHSSANDNKLSRLSNNPVQTSYLRRHKDFYSEMIDFYRHSFRLQWVDV</sequence>
<evidence type="ECO:0000313" key="2">
    <source>
        <dbReference type="EMBL" id="EFX71016.1"/>
    </source>
</evidence>
<organism evidence="2 3">
    <name type="scientific">Daphnia pulex</name>
    <name type="common">Water flea</name>
    <dbReference type="NCBI Taxonomy" id="6669"/>
    <lineage>
        <taxon>Eukaryota</taxon>
        <taxon>Metazoa</taxon>
        <taxon>Ecdysozoa</taxon>
        <taxon>Arthropoda</taxon>
        <taxon>Crustacea</taxon>
        <taxon>Branchiopoda</taxon>
        <taxon>Diplostraca</taxon>
        <taxon>Cladocera</taxon>
        <taxon>Anomopoda</taxon>
        <taxon>Daphniidae</taxon>
        <taxon>Daphnia</taxon>
    </lineage>
</organism>
<dbReference type="InParanoid" id="E9HB36"/>
<gene>
    <name evidence="2" type="ORF">DAPPUDRAFT_112168</name>
</gene>
<feature type="region of interest" description="Disordered" evidence="1">
    <location>
        <begin position="59"/>
        <end position="91"/>
    </location>
</feature>
<protein>
    <submittedName>
        <fullName evidence="2">Uncharacterized protein</fullName>
    </submittedName>
</protein>
<evidence type="ECO:0000256" key="1">
    <source>
        <dbReference type="SAM" id="MobiDB-lite"/>
    </source>
</evidence>
<dbReference type="AlphaFoldDB" id="E9HB36"/>
<dbReference type="HOGENOM" id="CLU_2029037_0_0_1"/>
<feature type="compositionally biased region" description="Polar residues" evidence="1">
    <location>
        <begin position="79"/>
        <end position="91"/>
    </location>
</feature>
<accession>E9HB36</accession>